<dbReference type="InterPro" id="IPR055080">
    <property type="entry name" value="Gal80p-like_C"/>
</dbReference>
<keyword evidence="5" id="KW-1185">Reference proteome</keyword>
<dbReference type="Gene3D" id="3.40.50.720">
    <property type="entry name" value="NAD(P)-binding Rossmann-like Domain"/>
    <property type="match status" value="1"/>
</dbReference>
<protein>
    <submittedName>
        <fullName evidence="4">Oxidoreductase</fullName>
    </submittedName>
</protein>
<dbReference type="OrthoDB" id="9792935at2"/>
<organism evidence="4 5">
    <name type="scientific">Croceicoccus pelagius</name>
    <dbReference type="NCBI Taxonomy" id="1703341"/>
    <lineage>
        <taxon>Bacteria</taxon>
        <taxon>Pseudomonadati</taxon>
        <taxon>Pseudomonadota</taxon>
        <taxon>Alphaproteobacteria</taxon>
        <taxon>Sphingomonadales</taxon>
        <taxon>Erythrobacteraceae</taxon>
        <taxon>Croceicoccus</taxon>
    </lineage>
</organism>
<feature type="domain" description="Gal80p-like C-terminal" evidence="3">
    <location>
        <begin position="146"/>
        <end position="287"/>
    </location>
</feature>
<keyword evidence="1" id="KW-0560">Oxidoreductase</keyword>
<reference evidence="4 5" key="1">
    <citation type="journal article" date="2014" name="Int. J. Syst. Evol. Microbiol.">
        <title>Complete genome sequence of Corynebacterium casei LMG S-19264T (=DSM 44701T), isolated from a smear-ripened cheese.</title>
        <authorList>
            <consortium name="US DOE Joint Genome Institute (JGI-PGF)"/>
            <person name="Walter F."/>
            <person name="Albersmeier A."/>
            <person name="Kalinowski J."/>
            <person name="Ruckert C."/>
        </authorList>
    </citation>
    <scope>NUCLEOTIDE SEQUENCE [LARGE SCALE GENOMIC DNA]</scope>
    <source>
        <strain evidence="4 5">CGMCC 1.15358</strain>
    </source>
</reference>
<dbReference type="SUPFAM" id="SSF55347">
    <property type="entry name" value="Glyceraldehyde-3-phosphate dehydrogenase-like, C-terminal domain"/>
    <property type="match status" value="1"/>
</dbReference>
<dbReference type="GO" id="GO:0000166">
    <property type="term" value="F:nucleotide binding"/>
    <property type="evidence" value="ECO:0007669"/>
    <property type="project" value="InterPro"/>
</dbReference>
<evidence type="ECO:0000259" key="2">
    <source>
        <dbReference type="Pfam" id="PF01408"/>
    </source>
</evidence>
<dbReference type="InterPro" id="IPR036291">
    <property type="entry name" value="NAD(P)-bd_dom_sf"/>
</dbReference>
<sequence length="377" mass="39570">MADEEPAAEGAAPHSCGVGIIGLSANGGWASLAHLPALRSMPAKFDVVALSASSGKSAEAAAKAHAVSMATSDALVLASSGDVELVVVAVKVPEHRGLVQKALNCRKDVYCEWPLGRNTAEAEEMLDAARKSGVRHFVGLQARSSPALRYIRDLVEEGYVGRVISTRVTGSGGFPWSGQALASLAYTLDDSLGATLFTIPFGHMIDGLTWVLGEFAELDATMAVQFPQVKLTDTGETIAANGPDEVVVSGTLQSGAVASLHYTGRESPAGNLRWEISGDSGALLIESGSGHLQYGHLDISGGQGEEELRPLQIPPIYRQCTTAEDSHADSVAHAYHAVSKDLRTGAASVPDFADAVKLHRLLDRIRHAAGWNMESGI</sequence>
<comment type="caution">
    <text evidence="4">The sequence shown here is derived from an EMBL/GenBank/DDBJ whole genome shotgun (WGS) entry which is preliminary data.</text>
</comment>
<dbReference type="PANTHER" id="PTHR43818">
    <property type="entry name" value="BCDNA.GH03377"/>
    <property type="match status" value="1"/>
</dbReference>
<dbReference type="Pfam" id="PF01408">
    <property type="entry name" value="GFO_IDH_MocA"/>
    <property type="match status" value="1"/>
</dbReference>
<name>A0A917DMA1_9SPHN</name>
<evidence type="ECO:0000256" key="1">
    <source>
        <dbReference type="ARBA" id="ARBA00023002"/>
    </source>
</evidence>
<dbReference type="PANTHER" id="PTHR43818:SF11">
    <property type="entry name" value="BCDNA.GH03377"/>
    <property type="match status" value="1"/>
</dbReference>
<proteinExistence type="predicted"/>
<evidence type="ECO:0000259" key="3">
    <source>
        <dbReference type="Pfam" id="PF22685"/>
    </source>
</evidence>
<dbReference type="EMBL" id="BMIO01000010">
    <property type="protein sequence ID" value="GGD52121.1"/>
    <property type="molecule type" value="Genomic_DNA"/>
</dbReference>
<dbReference type="Gene3D" id="3.30.360.10">
    <property type="entry name" value="Dihydrodipicolinate Reductase, domain 2"/>
    <property type="match status" value="1"/>
</dbReference>
<accession>A0A917DMA1</accession>
<dbReference type="GO" id="GO:0016491">
    <property type="term" value="F:oxidoreductase activity"/>
    <property type="evidence" value="ECO:0007669"/>
    <property type="project" value="UniProtKB-KW"/>
</dbReference>
<evidence type="ECO:0000313" key="4">
    <source>
        <dbReference type="EMBL" id="GGD52121.1"/>
    </source>
</evidence>
<feature type="domain" description="Gfo/Idh/MocA-like oxidoreductase N-terminal" evidence="2">
    <location>
        <begin position="18"/>
        <end position="139"/>
    </location>
</feature>
<dbReference type="Pfam" id="PF22685">
    <property type="entry name" value="Gal80p_C-like"/>
    <property type="match status" value="1"/>
</dbReference>
<dbReference type="SUPFAM" id="SSF51735">
    <property type="entry name" value="NAD(P)-binding Rossmann-fold domains"/>
    <property type="match status" value="1"/>
</dbReference>
<dbReference type="Proteomes" id="UP000598997">
    <property type="component" value="Unassembled WGS sequence"/>
</dbReference>
<dbReference type="InterPro" id="IPR050463">
    <property type="entry name" value="Gfo/Idh/MocA_oxidrdct_glycsds"/>
</dbReference>
<gene>
    <name evidence="4" type="ORF">GCM10010989_27790</name>
</gene>
<dbReference type="InterPro" id="IPR000683">
    <property type="entry name" value="Gfo/Idh/MocA-like_OxRdtase_N"/>
</dbReference>
<dbReference type="RefSeq" id="WP_066762593.1">
    <property type="nucleotide sequence ID" value="NZ_BMIO01000010.1"/>
</dbReference>
<dbReference type="AlphaFoldDB" id="A0A917DMA1"/>
<evidence type="ECO:0000313" key="5">
    <source>
        <dbReference type="Proteomes" id="UP000598997"/>
    </source>
</evidence>